<dbReference type="EMBL" id="GAGK01000003">
    <property type="protein sequence ID" value="JAA74579.1"/>
    <property type="molecule type" value="mRNA"/>
</dbReference>
<reference evidence="3" key="1">
    <citation type="submission" date="2013-02" db="EMBL/GenBank/DDBJ databases">
        <title>Molecular phylogeny and evolution of the proteins encoded by coleoid (cuttlefish, octopus, squid) posterior venom glands.</title>
        <authorList>
            <person name="Fry B.G."/>
        </authorList>
    </citation>
    <scope>NUCLEOTIDE SEQUENCE</scope>
    <source>
        <tissue evidence="3">Posterior venom gland</tissue>
    </source>
</reference>
<evidence type="ECO:0000313" key="3">
    <source>
        <dbReference type="EMBL" id="JAA74579.1"/>
    </source>
</evidence>
<organism evidence="3">
    <name type="scientific">Uroteuthis noctiluca</name>
    <dbReference type="NCBI Taxonomy" id="78427"/>
    <lineage>
        <taxon>Eukaryota</taxon>
        <taxon>Metazoa</taxon>
        <taxon>Spiralia</taxon>
        <taxon>Lophotrochozoa</taxon>
        <taxon>Mollusca</taxon>
        <taxon>Cephalopoda</taxon>
        <taxon>Coleoidea</taxon>
        <taxon>Decapodiformes</taxon>
        <taxon>Myopsida</taxon>
        <taxon>Loliginidae</taxon>
        <taxon>Uroteuthis</taxon>
    </lineage>
</organism>
<feature type="signal peptide" evidence="1">
    <location>
        <begin position="1"/>
        <end position="20"/>
    </location>
</feature>
<proteinExistence type="evidence at transcript level"/>
<evidence type="ECO:0000256" key="1">
    <source>
        <dbReference type="SAM" id="SignalP"/>
    </source>
</evidence>
<dbReference type="GO" id="GO:0050482">
    <property type="term" value="P:arachidonate secretion"/>
    <property type="evidence" value="ECO:0007669"/>
    <property type="project" value="InterPro"/>
</dbReference>
<dbReference type="Gene3D" id="1.20.90.10">
    <property type="entry name" value="Phospholipase A2 domain"/>
    <property type="match status" value="1"/>
</dbReference>
<dbReference type="Pfam" id="PF05826">
    <property type="entry name" value="Phospholip_A2_2"/>
    <property type="match status" value="1"/>
</dbReference>
<keyword evidence="1" id="KW-0732">Signal</keyword>
<accession>R4G2C4</accession>
<name>R4G2C4_9MOLL</name>
<protein>
    <submittedName>
        <fullName evidence="3">PLA2-Lol-1</fullName>
    </submittedName>
</protein>
<feature type="domain" description="Phospholipase A2-like central" evidence="2">
    <location>
        <begin position="103"/>
        <end position="174"/>
    </location>
</feature>
<dbReference type="AlphaFoldDB" id="R4G2C4"/>
<dbReference type="GO" id="GO:0006644">
    <property type="term" value="P:phospholipid metabolic process"/>
    <property type="evidence" value="ECO:0007669"/>
    <property type="project" value="InterPro"/>
</dbReference>
<dbReference type="SUPFAM" id="SSF48619">
    <property type="entry name" value="Phospholipase A2, PLA2"/>
    <property type="match status" value="1"/>
</dbReference>
<sequence>MGRLLFLVFIGFLLLMKVSGKYELQIYSNGEELLLYKEKCRTCTVVPMKFHELYDPSNIRLNIGEPWFKITANICIPLNESKRLVVQETFLRSRSKWCGTEEDEAVESCCSERVNCPVKLKRNQRKGKAVNEFPFSINGCECEEKFAKCLKDVNNDEAKKVLKYHFETFVGGCLIYDHQQIFSEDSGKPKTCIKNKKKPKIWRVRKLKHLRVL</sequence>
<evidence type="ECO:0000259" key="2">
    <source>
        <dbReference type="Pfam" id="PF05826"/>
    </source>
</evidence>
<dbReference type="GO" id="GO:0004623">
    <property type="term" value="F:phospholipase A2 activity"/>
    <property type="evidence" value="ECO:0007669"/>
    <property type="project" value="InterPro"/>
</dbReference>
<dbReference type="InterPro" id="IPR016090">
    <property type="entry name" value="PLA2-like_dom"/>
</dbReference>
<dbReference type="InterPro" id="IPR036444">
    <property type="entry name" value="PLipase_A2_dom_sf"/>
</dbReference>
<feature type="chain" id="PRO_5004372027" evidence="1">
    <location>
        <begin position="21"/>
        <end position="213"/>
    </location>
</feature>